<dbReference type="AlphaFoldDB" id="A0A7R9WBS9"/>
<protein>
    <submittedName>
        <fullName evidence="2">Uncharacterized protein</fullName>
    </submittedName>
</protein>
<proteinExistence type="predicted"/>
<feature type="compositionally biased region" description="Basic and acidic residues" evidence="1">
    <location>
        <begin position="20"/>
        <end position="29"/>
    </location>
</feature>
<feature type="compositionally biased region" description="Basic and acidic residues" evidence="1">
    <location>
        <begin position="188"/>
        <end position="216"/>
    </location>
</feature>
<feature type="region of interest" description="Disordered" evidence="1">
    <location>
        <begin position="1"/>
        <end position="139"/>
    </location>
</feature>
<feature type="compositionally biased region" description="Low complexity" evidence="1">
    <location>
        <begin position="66"/>
        <end position="108"/>
    </location>
</feature>
<name>A0A7R9WBS9_9STRA</name>
<feature type="region of interest" description="Disordered" evidence="1">
    <location>
        <begin position="422"/>
        <end position="460"/>
    </location>
</feature>
<reference evidence="2" key="1">
    <citation type="submission" date="2021-01" db="EMBL/GenBank/DDBJ databases">
        <authorList>
            <person name="Corre E."/>
            <person name="Pelletier E."/>
            <person name="Niang G."/>
            <person name="Scheremetjew M."/>
            <person name="Finn R."/>
            <person name="Kale V."/>
            <person name="Holt S."/>
            <person name="Cochrane G."/>
            <person name="Meng A."/>
            <person name="Brown T."/>
            <person name="Cohen L."/>
        </authorList>
    </citation>
    <scope>NUCLEOTIDE SEQUENCE</scope>
    <source>
        <strain evidence="2">CCMP147</strain>
    </source>
</reference>
<feature type="region of interest" description="Disordered" evidence="1">
    <location>
        <begin position="188"/>
        <end position="285"/>
    </location>
</feature>
<evidence type="ECO:0000313" key="2">
    <source>
        <dbReference type="EMBL" id="CAD8320217.1"/>
    </source>
</evidence>
<gene>
    <name evidence="2" type="ORF">TDUB1175_LOCUS18633</name>
</gene>
<feature type="compositionally biased region" description="Basic and acidic residues" evidence="1">
    <location>
        <begin position="423"/>
        <end position="432"/>
    </location>
</feature>
<organism evidence="2">
    <name type="scientific">Pseudictyota dubia</name>
    <dbReference type="NCBI Taxonomy" id="2749911"/>
    <lineage>
        <taxon>Eukaryota</taxon>
        <taxon>Sar</taxon>
        <taxon>Stramenopiles</taxon>
        <taxon>Ochrophyta</taxon>
        <taxon>Bacillariophyta</taxon>
        <taxon>Mediophyceae</taxon>
        <taxon>Biddulphiophycidae</taxon>
        <taxon>Eupodiscales</taxon>
        <taxon>Odontellaceae</taxon>
        <taxon>Pseudictyota</taxon>
    </lineage>
</organism>
<dbReference type="EMBL" id="HBED01036987">
    <property type="protein sequence ID" value="CAD8320217.1"/>
    <property type="molecule type" value="Transcribed_RNA"/>
</dbReference>
<accession>A0A7R9WBS9</accession>
<evidence type="ECO:0000256" key="1">
    <source>
        <dbReference type="SAM" id="MobiDB-lite"/>
    </source>
</evidence>
<feature type="compositionally biased region" description="Pro residues" evidence="1">
    <location>
        <begin position="117"/>
        <end position="126"/>
    </location>
</feature>
<feature type="compositionally biased region" description="Basic and acidic residues" evidence="1">
    <location>
        <begin position="255"/>
        <end position="271"/>
    </location>
</feature>
<sequence length="460" mass="51336">MSGAASRASVRVFAGDEDDQSKKRLDQDALHPAPRRSGRERRPNPKFNIYEVTPPSRIQPKSRQVPAESTAAEEPTPTAEEPAPTAEEPSLTAEEPTAEEPTLLSTPPRESTDYELPAPPSKPPAPGEDVCTSRGPMRPRNPIGNYWCTDFINSTFPMRIGCGDLLPRANWRYTAQLVREWRKLGGPDQRREREKYDALPLETRQEYERKVPGEKKRYPRASRASSASRTNAPTQPTRRGNRSDAEVVHTSMTDDAERRQEKVDESVEARKRAPKRSRLSRPQVSSQLHDAVAIAGEDRALRSIGELIFKTCVVDSLEIDDNLEYNVTAIVTTNVKPSAKLGGKRKEIEGKRKTVIVSSTVDRAMKGLTEASKVFKVSPPVDNEFHIMLDGDDVGQAMLERRGVPNLTIYNGDSIVDSVKSYTDARKEERKRPYNRGARTNEATNNELADGAVRRISDTP</sequence>